<dbReference type="Gene3D" id="3.90.226.10">
    <property type="entry name" value="2-enoyl-CoA Hydratase, Chain A, domain 1"/>
    <property type="match status" value="1"/>
</dbReference>
<gene>
    <name evidence="2" type="ORF">BA062_10670</name>
</gene>
<dbReference type="InterPro" id="IPR001753">
    <property type="entry name" value="Enoyl-CoA_hydra/iso"/>
</dbReference>
<sequence>MSPRVTVERDGQVLLIGVNRPEKRNAWDRQTIDEVALAYDRLADDPESRVGVVFGHGDHFSAGLDLGDVWPAVTEHGPDALAGAGRHDPFGLWKEPVPKPVVMAVQGIAFTLSIELALASDIVIAADDVRFRQLETRRGILPFGGATLRAPAQLGWGNAMKFLLTGEEFGAGEAYRIGLVQEVVKPGEQLGRAMALAKVIAAQAPLGVQGTLANARVALRSGSEQAAAEHLRATLPAVVASEDAKEGLQSFLERREARFTGK</sequence>
<dbReference type="Pfam" id="PF00378">
    <property type="entry name" value="ECH_1"/>
    <property type="match status" value="1"/>
</dbReference>
<dbReference type="NCBIfam" id="NF005126">
    <property type="entry name" value="PRK06563.1"/>
    <property type="match status" value="1"/>
</dbReference>
<dbReference type="InterPro" id="IPR029045">
    <property type="entry name" value="ClpP/crotonase-like_dom_sf"/>
</dbReference>
<evidence type="ECO:0000313" key="3">
    <source>
        <dbReference type="Proteomes" id="UP000247892"/>
    </source>
</evidence>
<comment type="caution">
    <text evidence="2">The sequence shown here is derived from an EMBL/GenBank/DDBJ whole genome shotgun (WGS) entry which is preliminary data.</text>
</comment>
<dbReference type="EMBL" id="MASU01000005">
    <property type="protein sequence ID" value="PXY35919.1"/>
    <property type="molecule type" value="Genomic_DNA"/>
</dbReference>
<dbReference type="CDD" id="cd06558">
    <property type="entry name" value="crotonase-like"/>
    <property type="match status" value="1"/>
</dbReference>
<accession>A0A318MAR4</accession>
<evidence type="ECO:0000256" key="1">
    <source>
        <dbReference type="ARBA" id="ARBA00005254"/>
    </source>
</evidence>
<proteinExistence type="inferred from homology"/>
<dbReference type="RefSeq" id="WP_110335925.1">
    <property type="nucleotide sequence ID" value="NZ_MASU01000005.1"/>
</dbReference>
<dbReference type="Gene3D" id="1.10.12.10">
    <property type="entry name" value="Lyase 2-enoyl-coa Hydratase, Chain A, domain 2"/>
    <property type="match status" value="1"/>
</dbReference>
<dbReference type="SUPFAM" id="SSF52096">
    <property type="entry name" value="ClpP/crotonase"/>
    <property type="match status" value="1"/>
</dbReference>
<dbReference type="PANTHER" id="PTHR43802">
    <property type="entry name" value="ENOYL-COA HYDRATASE"/>
    <property type="match status" value="1"/>
</dbReference>
<dbReference type="OrthoDB" id="9777711at2"/>
<name>A0A318MAR4_9PSEU</name>
<organism evidence="2 3">
    <name type="scientific">Prauserella flavalba</name>
    <dbReference type="NCBI Taxonomy" id="1477506"/>
    <lineage>
        <taxon>Bacteria</taxon>
        <taxon>Bacillati</taxon>
        <taxon>Actinomycetota</taxon>
        <taxon>Actinomycetes</taxon>
        <taxon>Pseudonocardiales</taxon>
        <taxon>Pseudonocardiaceae</taxon>
        <taxon>Prauserella</taxon>
    </lineage>
</organism>
<dbReference type="Proteomes" id="UP000247892">
    <property type="component" value="Unassembled WGS sequence"/>
</dbReference>
<keyword evidence="3" id="KW-1185">Reference proteome</keyword>
<protein>
    <submittedName>
        <fullName evidence="2">Enoyl-CoA hydratase</fullName>
    </submittedName>
</protein>
<dbReference type="InterPro" id="IPR014748">
    <property type="entry name" value="Enoyl-CoA_hydra_C"/>
</dbReference>
<reference evidence="2 3" key="1">
    <citation type="submission" date="2016-07" db="EMBL/GenBank/DDBJ databases">
        <title>Draft genome sequence of Prauserella sp. YIM 121212, isolated from alkaline soil.</title>
        <authorList>
            <person name="Ruckert C."/>
            <person name="Albersmeier A."/>
            <person name="Jiang C.-L."/>
            <person name="Jiang Y."/>
            <person name="Kalinowski J."/>
            <person name="Schneider O."/>
            <person name="Winkler A."/>
            <person name="Zotchev S.B."/>
        </authorList>
    </citation>
    <scope>NUCLEOTIDE SEQUENCE [LARGE SCALE GENOMIC DNA]</scope>
    <source>
        <strain evidence="2 3">YIM 121212</strain>
    </source>
</reference>
<dbReference type="GO" id="GO:0003824">
    <property type="term" value="F:catalytic activity"/>
    <property type="evidence" value="ECO:0007669"/>
    <property type="project" value="UniProtKB-ARBA"/>
</dbReference>
<dbReference type="AlphaFoldDB" id="A0A318MAR4"/>
<comment type="similarity">
    <text evidence="1">Belongs to the enoyl-CoA hydratase/isomerase family.</text>
</comment>
<dbReference type="PANTHER" id="PTHR43802:SF1">
    <property type="entry name" value="IP11341P-RELATED"/>
    <property type="match status" value="1"/>
</dbReference>
<evidence type="ECO:0000313" key="2">
    <source>
        <dbReference type="EMBL" id="PXY35919.1"/>
    </source>
</evidence>